<evidence type="ECO:0000313" key="19">
    <source>
        <dbReference type="EMBL" id="QIK42570.1"/>
    </source>
</evidence>
<protein>
    <recommendedName>
        <fullName evidence="15">Coproporphyrinogen-III oxidase</fullName>
        <ecNumber evidence="15">1.3.98.3</ecNumber>
    </recommendedName>
</protein>
<dbReference type="SUPFAM" id="SSF102114">
    <property type="entry name" value="Radical SAM enzymes"/>
    <property type="match status" value="1"/>
</dbReference>
<feature type="binding site" evidence="16">
    <location>
        <position position="107"/>
    </location>
    <ligand>
        <name>S-adenosyl-L-methionine</name>
        <dbReference type="ChEBI" id="CHEBI:59789"/>
        <label>1</label>
    </ligand>
</feature>
<keyword evidence="5 15" id="KW-0004">4Fe-4S</keyword>
<evidence type="ECO:0000256" key="15">
    <source>
        <dbReference type="PIRNR" id="PIRNR000167"/>
    </source>
</evidence>
<feature type="binding site" evidence="16">
    <location>
        <position position="167"/>
    </location>
    <ligand>
        <name>S-adenosyl-L-methionine</name>
        <dbReference type="ChEBI" id="CHEBI:59789"/>
        <label>2</label>
    </ligand>
</feature>
<keyword evidence="9 15" id="KW-0560">Oxidoreductase</keyword>
<proteinExistence type="inferred from homology"/>
<dbReference type="PANTHER" id="PTHR13932">
    <property type="entry name" value="COPROPORPHYRINIGEN III OXIDASE"/>
    <property type="match status" value="1"/>
</dbReference>
<evidence type="ECO:0000256" key="6">
    <source>
        <dbReference type="ARBA" id="ARBA00022490"/>
    </source>
</evidence>
<dbReference type="SFLD" id="SFLDS00029">
    <property type="entry name" value="Radical_SAM"/>
    <property type="match status" value="1"/>
</dbReference>
<dbReference type="GO" id="GO:0006782">
    <property type="term" value="P:protoporphyrinogen IX biosynthetic process"/>
    <property type="evidence" value="ECO:0007669"/>
    <property type="project" value="UniProtKB-UniPathway"/>
</dbReference>
<dbReference type="Pfam" id="PF06969">
    <property type="entry name" value="HemN_C"/>
    <property type="match status" value="1"/>
</dbReference>
<dbReference type="AlphaFoldDB" id="A0A6G7VRL8"/>
<feature type="binding site" evidence="16">
    <location>
        <position position="50"/>
    </location>
    <ligand>
        <name>S-adenosyl-L-methionine</name>
        <dbReference type="ChEBI" id="CHEBI:59789"/>
        <label>1</label>
    </ligand>
</feature>
<dbReference type="RefSeq" id="WP_166195548.1">
    <property type="nucleotide sequence ID" value="NZ_CP049817.1"/>
</dbReference>
<geneLocation type="plasmid" evidence="19 20">
    <name>unnamed6</name>
</geneLocation>
<evidence type="ECO:0000256" key="9">
    <source>
        <dbReference type="ARBA" id="ARBA00023002"/>
    </source>
</evidence>
<dbReference type="CDD" id="cd01335">
    <property type="entry name" value="Radical_SAM"/>
    <property type="match status" value="1"/>
</dbReference>
<evidence type="ECO:0000256" key="8">
    <source>
        <dbReference type="ARBA" id="ARBA00022723"/>
    </source>
</evidence>
<evidence type="ECO:0000256" key="10">
    <source>
        <dbReference type="ARBA" id="ARBA00023004"/>
    </source>
</evidence>
<evidence type="ECO:0000259" key="18">
    <source>
        <dbReference type="PROSITE" id="PS51918"/>
    </source>
</evidence>
<keyword evidence="10 15" id="KW-0408">Iron</keyword>
<feature type="binding site" evidence="17">
    <location>
        <position position="56"/>
    </location>
    <ligand>
        <name>[4Fe-4S] cluster</name>
        <dbReference type="ChEBI" id="CHEBI:49883"/>
        <note>4Fe-4S-S-AdoMet</note>
    </ligand>
</feature>
<evidence type="ECO:0000256" key="1">
    <source>
        <dbReference type="ARBA" id="ARBA00004496"/>
    </source>
</evidence>
<evidence type="ECO:0000256" key="3">
    <source>
        <dbReference type="ARBA" id="ARBA00005493"/>
    </source>
</evidence>
<feature type="binding site" evidence="16">
    <location>
        <position position="204"/>
    </location>
    <ligand>
        <name>S-adenosyl-L-methionine</name>
        <dbReference type="ChEBI" id="CHEBI:59789"/>
        <label>2</label>
    </ligand>
</feature>
<evidence type="ECO:0000256" key="5">
    <source>
        <dbReference type="ARBA" id="ARBA00022485"/>
    </source>
</evidence>
<keyword evidence="12 15" id="KW-0627">Porphyrin biosynthesis</keyword>
<keyword evidence="7 15" id="KW-0949">S-adenosyl-L-methionine</keyword>
<keyword evidence="8 15" id="KW-0479">Metal-binding</keyword>
<feature type="binding site" evidence="16">
    <location>
        <position position="238"/>
    </location>
    <ligand>
        <name>S-adenosyl-L-methionine</name>
        <dbReference type="ChEBI" id="CHEBI:59789"/>
        <label>2</label>
    </ligand>
</feature>
<comment type="similarity">
    <text evidence="3 15">Belongs to the anaerobic coproporphyrinogen-III oxidase family.</text>
</comment>
<dbReference type="EC" id="1.3.98.3" evidence="15"/>
<organism evidence="19 20">
    <name type="scientific">Pontivivens nitratireducens</name>
    <dbReference type="NCBI Taxonomy" id="2758038"/>
    <lineage>
        <taxon>Bacteria</taxon>
        <taxon>Pseudomonadati</taxon>
        <taxon>Pseudomonadota</taxon>
        <taxon>Alphaproteobacteria</taxon>
        <taxon>Rhodobacterales</taxon>
        <taxon>Paracoccaceae</taxon>
        <taxon>Pontivivens</taxon>
    </lineage>
</organism>
<feature type="binding site" evidence="17">
    <location>
        <position position="60"/>
    </location>
    <ligand>
        <name>[4Fe-4S] cluster</name>
        <dbReference type="ChEBI" id="CHEBI:49883"/>
        <note>4Fe-4S-S-AdoMet</note>
    </ligand>
</feature>
<accession>A0A6G7VRL8</accession>
<dbReference type="Proteomes" id="UP000500791">
    <property type="component" value="Plasmid unnamed6"/>
</dbReference>
<comment type="function">
    <text evidence="13">Involved in the heme biosynthesis. Catalyzes the anaerobic oxidative decarboxylation of propionate groups of rings A and B of coproporphyrinogen III to yield the vinyl groups in protoporphyrinogen IX.</text>
</comment>
<name>A0A6G7VRL8_9RHOB</name>
<dbReference type="GO" id="GO:0046872">
    <property type="term" value="F:metal ion binding"/>
    <property type="evidence" value="ECO:0007669"/>
    <property type="project" value="UniProtKB-KW"/>
</dbReference>
<keyword evidence="11 15" id="KW-0411">Iron-sulfur</keyword>
<dbReference type="InterPro" id="IPR023404">
    <property type="entry name" value="rSAM_horseshoe"/>
</dbReference>
<feature type="binding site" evidence="16">
    <location>
        <begin position="108"/>
        <end position="109"/>
    </location>
    <ligand>
        <name>S-adenosyl-L-methionine</name>
        <dbReference type="ChEBI" id="CHEBI:59789"/>
        <label>2</label>
    </ligand>
</feature>
<comment type="catalytic activity">
    <reaction evidence="14 15">
        <text>coproporphyrinogen III + 2 S-adenosyl-L-methionine = protoporphyrinogen IX + 2 5'-deoxyadenosine + 2 L-methionine + 2 CO2</text>
        <dbReference type="Rhea" id="RHEA:15425"/>
        <dbReference type="ChEBI" id="CHEBI:16526"/>
        <dbReference type="ChEBI" id="CHEBI:17319"/>
        <dbReference type="ChEBI" id="CHEBI:57307"/>
        <dbReference type="ChEBI" id="CHEBI:57309"/>
        <dbReference type="ChEBI" id="CHEBI:57844"/>
        <dbReference type="ChEBI" id="CHEBI:59789"/>
        <dbReference type="EC" id="1.3.98.3"/>
    </reaction>
</comment>
<keyword evidence="6 15" id="KW-0963">Cytoplasm</keyword>
<evidence type="ECO:0000256" key="7">
    <source>
        <dbReference type="ARBA" id="ARBA00022691"/>
    </source>
</evidence>
<dbReference type="GO" id="GO:0051989">
    <property type="term" value="F:coproporphyrinogen dehydrogenase activity"/>
    <property type="evidence" value="ECO:0007669"/>
    <property type="project" value="UniProtKB-EC"/>
</dbReference>
<dbReference type="SFLD" id="SFLDG01065">
    <property type="entry name" value="anaerobic_coproporphyrinogen-I"/>
    <property type="match status" value="1"/>
</dbReference>
<dbReference type="PIRSF" id="PIRSF000167">
    <property type="entry name" value="HemN"/>
    <property type="match status" value="1"/>
</dbReference>
<sequence length="449" mass="48986">MTDALKSYMSRNVPRYTSYPTAPHFSNAVGPQDYARWLSALDPNAPVSLYLHVPFCRELCWYCGCNMKLAKRDAPVAAYAQTLIREIDLLSRHLPGRMEISHLHWGGGTPTALVPDDLERAMDAVRGTFRVTSDAELAIESDPRTLTPPMIERIGKLGFTRASFGVQEFDPKVQKAINRVQPPEMVRASVDGLRAAGVTGINFDLIYGLPHQTVETLLDTIRLCVQMRPDRIALFGYAHVPWMARKQRLIDEAALPGVDARLMQSQAAAAALIQAGYVAIGLDHFALPSDSMAKSARDGTLRRNFQGYTTDQAETMLGVGATSIGRSPSGYVQNLSETGAWARAVEGGELPIGKGLALTQDDKLRGHVIERLMCCGEVDLNAAAQHGRAAPKWYSELEPELRALEGDGLITRRGGHLSLTDKGTPLVRVVASVFDAYLLATTARHAVAV</sequence>
<feature type="binding site" evidence="16">
    <location>
        <begin position="62"/>
        <end position="64"/>
    </location>
    <ligand>
        <name>S-adenosyl-L-methionine</name>
        <dbReference type="ChEBI" id="CHEBI:59789"/>
        <label>2</label>
    </ligand>
</feature>
<dbReference type="InterPro" id="IPR007197">
    <property type="entry name" value="rSAM"/>
</dbReference>
<dbReference type="GO" id="GO:0004109">
    <property type="term" value="F:coproporphyrinogen oxidase activity"/>
    <property type="evidence" value="ECO:0007669"/>
    <property type="project" value="InterPro"/>
</dbReference>
<feature type="binding site" evidence="17">
    <location>
        <position position="63"/>
    </location>
    <ligand>
        <name>[4Fe-4S] cluster</name>
        <dbReference type="ChEBI" id="CHEBI:49883"/>
        <note>4Fe-4S-S-AdoMet</note>
    </ligand>
</feature>
<dbReference type="PANTHER" id="PTHR13932:SF6">
    <property type="entry name" value="OXYGEN-INDEPENDENT COPROPORPHYRINOGEN III OXIDASE"/>
    <property type="match status" value="1"/>
</dbReference>
<dbReference type="Gene3D" id="3.80.30.20">
    <property type="entry name" value="tm_1862 like domain"/>
    <property type="match status" value="1"/>
</dbReference>
<evidence type="ECO:0000256" key="14">
    <source>
        <dbReference type="ARBA" id="ARBA00048321"/>
    </source>
</evidence>
<evidence type="ECO:0000256" key="17">
    <source>
        <dbReference type="PIRSR" id="PIRSR000167-2"/>
    </source>
</evidence>
<dbReference type="PROSITE" id="PS51918">
    <property type="entry name" value="RADICAL_SAM"/>
    <property type="match status" value="1"/>
</dbReference>
<dbReference type="Pfam" id="PF04055">
    <property type="entry name" value="Radical_SAM"/>
    <property type="match status" value="1"/>
</dbReference>
<keyword evidence="19" id="KW-0614">Plasmid</keyword>
<dbReference type="NCBIfam" id="TIGR00538">
    <property type="entry name" value="hemN"/>
    <property type="match status" value="1"/>
</dbReference>
<dbReference type="InterPro" id="IPR010723">
    <property type="entry name" value="HemN_C"/>
</dbReference>
<evidence type="ECO:0000256" key="2">
    <source>
        <dbReference type="ARBA" id="ARBA00004785"/>
    </source>
</evidence>
<dbReference type="UniPathway" id="UPA00251">
    <property type="reaction ID" value="UER00323"/>
</dbReference>
<comment type="subunit">
    <text evidence="4">Monomer.</text>
</comment>
<evidence type="ECO:0000313" key="20">
    <source>
        <dbReference type="Proteomes" id="UP000500791"/>
    </source>
</evidence>
<dbReference type="EMBL" id="CP049817">
    <property type="protein sequence ID" value="QIK42570.1"/>
    <property type="molecule type" value="Genomic_DNA"/>
</dbReference>
<reference evidence="19 20" key="1">
    <citation type="submission" date="2020-03" db="EMBL/GenBank/DDBJ databases">
        <title>Complete genome sequence of Monaibacterium sp. ALG8 with diverse plasmids.</title>
        <authorList>
            <person name="Sun C."/>
        </authorList>
    </citation>
    <scope>NUCLEOTIDE SEQUENCE [LARGE SCALE GENOMIC DNA]</scope>
    <source>
        <strain evidence="19 20">ALG8</strain>
        <plasmid evidence="19 20">unnamed6</plasmid>
    </source>
</reference>
<feature type="domain" description="Radical SAM core" evidence="18">
    <location>
        <begin position="41"/>
        <end position="275"/>
    </location>
</feature>
<dbReference type="InterPro" id="IPR006638">
    <property type="entry name" value="Elp3/MiaA/NifB-like_rSAM"/>
</dbReference>
<keyword evidence="20" id="KW-1185">Reference proteome</keyword>
<evidence type="ECO:0000256" key="16">
    <source>
        <dbReference type="PIRSR" id="PIRSR000167-1"/>
    </source>
</evidence>
<dbReference type="InterPro" id="IPR004558">
    <property type="entry name" value="Coprogen_oxidase_HemN"/>
</dbReference>
<feature type="binding site" evidence="16">
    <location>
        <position position="179"/>
    </location>
    <ligand>
        <name>S-adenosyl-L-methionine</name>
        <dbReference type="ChEBI" id="CHEBI:59789"/>
        <label>2</label>
    </ligand>
</feature>
<comment type="subcellular location">
    <subcellularLocation>
        <location evidence="1 15">Cytoplasm</location>
    </subcellularLocation>
</comment>
<dbReference type="GO" id="GO:0051539">
    <property type="term" value="F:4 iron, 4 sulfur cluster binding"/>
    <property type="evidence" value="ECO:0007669"/>
    <property type="project" value="UniProtKB-KW"/>
</dbReference>
<evidence type="ECO:0000256" key="11">
    <source>
        <dbReference type="ARBA" id="ARBA00023014"/>
    </source>
</evidence>
<feature type="binding site" evidence="16">
    <location>
        <position position="140"/>
    </location>
    <ligand>
        <name>S-adenosyl-L-methionine</name>
        <dbReference type="ChEBI" id="CHEBI:59789"/>
        <label>1</label>
    </ligand>
</feature>
<comment type="cofactor">
    <cofactor evidence="15 17">
        <name>[4Fe-4S] cluster</name>
        <dbReference type="ChEBI" id="CHEBI:49883"/>
    </cofactor>
    <text evidence="15 17">Binds 1 [4Fe-4S] cluster. The cluster is coordinated with 3 cysteines and an exchangeable S-adenosyl-L-methionine.</text>
</comment>
<evidence type="ECO:0000256" key="12">
    <source>
        <dbReference type="ARBA" id="ARBA00023244"/>
    </source>
</evidence>
<dbReference type="KEGG" id="mon:G8E03_17135"/>
<dbReference type="GO" id="GO:0005737">
    <property type="term" value="C:cytoplasm"/>
    <property type="evidence" value="ECO:0007669"/>
    <property type="project" value="UniProtKB-SubCell"/>
</dbReference>
<evidence type="ECO:0000256" key="13">
    <source>
        <dbReference type="ARBA" id="ARBA00024295"/>
    </source>
</evidence>
<dbReference type="SMART" id="SM00729">
    <property type="entry name" value="Elp3"/>
    <property type="match status" value="1"/>
</dbReference>
<dbReference type="Gene3D" id="1.10.10.920">
    <property type="match status" value="1"/>
</dbReference>
<dbReference type="InterPro" id="IPR058240">
    <property type="entry name" value="rSAM_sf"/>
</dbReference>
<dbReference type="InterPro" id="IPR034505">
    <property type="entry name" value="Coproporphyrinogen-III_oxidase"/>
</dbReference>
<evidence type="ECO:0000256" key="4">
    <source>
        <dbReference type="ARBA" id="ARBA00011245"/>
    </source>
</evidence>
<gene>
    <name evidence="19" type="primary">hemN</name>
    <name evidence="19" type="ORF">G8E03_17135</name>
</gene>
<comment type="pathway">
    <text evidence="2 15">Porphyrin-containing compound metabolism; protoporphyrin-IX biosynthesis; protoporphyrinogen-IX from coproporphyrinogen-III (AdoMet route): step 1/1.</text>
</comment>
<feature type="binding site" evidence="16">
    <location>
        <position position="324"/>
    </location>
    <ligand>
        <name>S-adenosyl-L-methionine</name>
        <dbReference type="ChEBI" id="CHEBI:59789"/>
        <label>1</label>
    </ligand>
</feature>